<dbReference type="InterPro" id="IPR013173">
    <property type="entry name" value="DNA_primase_DnaG_DnaB-bd_dom"/>
</dbReference>
<dbReference type="SMART" id="SM00400">
    <property type="entry name" value="ZnF_CHCC"/>
    <property type="match status" value="1"/>
</dbReference>
<feature type="zinc finger region" description="CHC2-type" evidence="12 14">
    <location>
        <begin position="41"/>
        <end position="65"/>
    </location>
</feature>
<comment type="domain">
    <text evidence="12">Contains an N-terminal zinc-binding domain, a central core domain that contains the primase activity, and a C-terminal DnaB-binding domain.</text>
</comment>
<keyword evidence="4 12" id="KW-0548">Nucleotidyltransferase</keyword>
<dbReference type="GO" id="GO:1990077">
    <property type="term" value="C:primosome complex"/>
    <property type="evidence" value="ECO:0007669"/>
    <property type="project" value="UniProtKB-KW"/>
</dbReference>
<keyword evidence="2 12" id="KW-0639">Primosome</keyword>
<keyword evidence="9" id="KW-0460">Magnesium</keyword>
<comment type="cofactor">
    <cofactor evidence="12 13 14">
        <name>Zn(2+)</name>
        <dbReference type="ChEBI" id="CHEBI:29105"/>
    </cofactor>
    <text evidence="12 13 14">Binds 1 zinc ion per monomer.</text>
</comment>
<dbReference type="InterPro" id="IPR006171">
    <property type="entry name" value="TOPRIM_dom"/>
</dbReference>
<dbReference type="GO" id="GO:0008270">
    <property type="term" value="F:zinc ion binding"/>
    <property type="evidence" value="ECO:0007669"/>
    <property type="project" value="UniProtKB-UniRule"/>
</dbReference>
<keyword evidence="6 12" id="KW-0479">Metal-binding</keyword>
<keyword evidence="1 12" id="KW-0240">DNA-directed RNA polymerase</keyword>
<dbReference type="Pfam" id="PF13662">
    <property type="entry name" value="Toprim_4"/>
    <property type="match status" value="1"/>
</dbReference>
<evidence type="ECO:0000313" key="17">
    <source>
        <dbReference type="EMBL" id="MCQ8770009.1"/>
    </source>
</evidence>
<evidence type="ECO:0000256" key="5">
    <source>
        <dbReference type="ARBA" id="ARBA00022705"/>
    </source>
</evidence>
<keyword evidence="8 12" id="KW-0862">Zinc</keyword>
<dbReference type="NCBIfam" id="TIGR01391">
    <property type="entry name" value="dnaG"/>
    <property type="match status" value="1"/>
</dbReference>
<evidence type="ECO:0000313" key="18">
    <source>
        <dbReference type="Proteomes" id="UP001142374"/>
    </source>
</evidence>
<gene>
    <name evidence="12 17" type="primary">dnaG</name>
    <name evidence="17" type="ORF">NQU55_09480</name>
</gene>
<feature type="region of interest" description="Disordered" evidence="15">
    <location>
        <begin position="443"/>
        <end position="475"/>
    </location>
</feature>
<dbReference type="SMART" id="SM00493">
    <property type="entry name" value="TOPRIM"/>
    <property type="match status" value="1"/>
</dbReference>
<proteinExistence type="inferred from homology"/>
<dbReference type="InterPro" id="IPR019475">
    <property type="entry name" value="DNA_primase_DnaB-bd"/>
</dbReference>
<dbReference type="InterPro" id="IPR034151">
    <property type="entry name" value="TOPRIM_DnaG_bac"/>
</dbReference>
<dbReference type="InterPro" id="IPR030846">
    <property type="entry name" value="DnaG_bac"/>
</dbReference>
<evidence type="ECO:0000256" key="2">
    <source>
        <dbReference type="ARBA" id="ARBA00022515"/>
    </source>
</evidence>
<dbReference type="Pfam" id="PF08275">
    <property type="entry name" value="DNAG_N"/>
    <property type="match status" value="1"/>
</dbReference>
<dbReference type="SMART" id="SM00766">
    <property type="entry name" value="DnaG_DnaB_bind"/>
    <property type="match status" value="1"/>
</dbReference>
<dbReference type="Proteomes" id="UP001142374">
    <property type="component" value="Unassembled WGS sequence"/>
</dbReference>
<dbReference type="InterPro" id="IPR002694">
    <property type="entry name" value="Znf_CHC2"/>
</dbReference>
<reference evidence="17" key="1">
    <citation type="submission" date="2022-06" db="EMBL/GenBank/DDBJ databases">
        <title>WGS of actinobacteria.</title>
        <authorList>
            <person name="Thawai C."/>
        </authorList>
    </citation>
    <scope>NUCLEOTIDE SEQUENCE</scope>
    <source>
        <strain evidence="17">AA8</strain>
    </source>
</reference>
<evidence type="ECO:0000259" key="16">
    <source>
        <dbReference type="PROSITE" id="PS50880"/>
    </source>
</evidence>
<dbReference type="FunFam" id="3.90.980.10:FF:000001">
    <property type="entry name" value="DNA primase"/>
    <property type="match status" value="1"/>
</dbReference>
<comment type="caution">
    <text evidence="17">The sequence shown here is derived from an EMBL/GenBank/DDBJ whole genome shotgun (WGS) entry which is preliminary data.</text>
</comment>
<comment type="subunit">
    <text evidence="12">Monomer. Interacts with DnaB.</text>
</comment>
<dbReference type="GO" id="GO:0005737">
    <property type="term" value="C:cytoplasm"/>
    <property type="evidence" value="ECO:0007669"/>
    <property type="project" value="TreeGrafter"/>
</dbReference>
<evidence type="ECO:0000256" key="6">
    <source>
        <dbReference type="ARBA" id="ARBA00022723"/>
    </source>
</evidence>
<sequence length="633" mass="68623">MAGRINDDDVKAVRDAVPIDAVVSEYLQLRNAGGGNLKGLCPFHDEKSPSFQVSPAKGLFYCFGCQEGGDTVDFVMKIDHLSFAETIERLAAQAGITLRYEEGGYTPGRQQGERIRLVEAHKHAAKFYAEQLGSAEAEIGRQFLASRGFGQEAAEHFGVGYSPAGWDHLTRFLRGKGFSDKELILSGLAQESRGGRPIDRFRGRLMWPIRDITGEVVGFGARKLRDDDNGPKYLNTPETPLYRKSHVLYGIDLAKKDIAKTSRAVVVEGYTDVMACHLAGVTTAIATCGTAFAGDHIKILRRLLMDNSGAEVVFTFDGDAAGQKAALRAFEDDQKFAAETSIAITPGGMDPCELRLAEGDAAVQALVESRTPLFAFAIRHVVGRHNLDTAEGRAAALEAAAPIVSNIKNTSIQHEYAVQLAGMLGILDTQFVVRRVGQLAKWARERGQQPPSAGRGRGAAPAAPAAPQEPVRRGPALNLRSPAALTERELLKLALQRPELVAPAFDAYGEDEFTAAPYVAVRRAVEEAGGVTGAPADYLTRVRDAAPDDTVRAMITELAVEAIRHKNVDEVYAGIQLVQVRLRAVERRIQEVQGSLIRLGNQAAPEHLTAVQNELWVLEQYSRSLKDRGAAAL</sequence>
<dbReference type="RefSeq" id="WP_168094488.1">
    <property type="nucleotide sequence ID" value="NZ_JAATER010000259.1"/>
</dbReference>
<dbReference type="AlphaFoldDB" id="A0A9X2RLV7"/>
<evidence type="ECO:0000256" key="7">
    <source>
        <dbReference type="ARBA" id="ARBA00022771"/>
    </source>
</evidence>
<feature type="compositionally biased region" description="Low complexity" evidence="15">
    <location>
        <begin position="450"/>
        <end position="466"/>
    </location>
</feature>
<evidence type="ECO:0000256" key="15">
    <source>
        <dbReference type="SAM" id="MobiDB-lite"/>
    </source>
</evidence>
<keyword evidence="7 12" id="KW-0863">Zinc-finger</keyword>
<dbReference type="Gene3D" id="3.90.980.10">
    <property type="entry name" value="DNA primase, catalytic core, N-terminal domain"/>
    <property type="match status" value="1"/>
</dbReference>
<dbReference type="FunFam" id="3.40.1360.10:FF:000004">
    <property type="entry name" value="DNA primase"/>
    <property type="match status" value="1"/>
</dbReference>
<dbReference type="InterPro" id="IPR006295">
    <property type="entry name" value="DNA_primase_DnaG"/>
</dbReference>
<dbReference type="PANTHER" id="PTHR30313:SF2">
    <property type="entry name" value="DNA PRIMASE"/>
    <property type="match status" value="1"/>
</dbReference>
<evidence type="ECO:0000256" key="1">
    <source>
        <dbReference type="ARBA" id="ARBA00022478"/>
    </source>
</evidence>
<keyword evidence="11 12" id="KW-0804">Transcription</keyword>
<dbReference type="InterPro" id="IPR013264">
    <property type="entry name" value="DNAG_N"/>
</dbReference>
<dbReference type="GO" id="GO:0006269">
    <property type="term" value="P:DNA replication, synthesis of primer"/>
    <property type="evidence" value="ECO:0007669"/>
    <property type="project" value="UniProtKB-UniRule"/>
</dbReference>
<evidence type="ECO:0000256" key="9">
    <source>
        <dbReference type="ARBA" id="ARBA00022842"/>
    </source>
</evidence>
<dbReference type="PIRSF" id="PIRSF002811">
    <property type="entry name" value="DnaG"/>
    <property type="match status" value="1"/>
</dbReference>
<dbReference type="EMBL" id="JANIID010000006">
    <property type="protein sequence ID" value="MCQ8770009.1"/>
    <property type="molecule type" value="Genomic_DNA"/>
</dbReference>
<comment type="catalytic activity">
    <reaction evidence="12">
        <text>ssDNA + n NTP = ssDNA/pppN(pN)n-1 hybrid + (n-1) diphosphate.</text>
        <dbReference type="EC" id="2.7.7.101"/>
    </reaction>
</comment>
<dbReference type="InterPro" id="IPR037068">
    <property type="entry name" value="DNA_primase_core_N_sf"/>
</dbReference>
<dbReference type="GO" id="GO:0000428">
    <property type="term" value="C:DNA-directed RNA polymerase complex"/>
    <property type="evidence" value="ECO:0007669"/>
    <property type="project" value="UniProtKB-KW"/>
</dbReference>
<comment type="similarity">
    <text evidence="12 13">Belongs to the DnaG primase family.</text>
</comment>
<evidence type="ECO:0000256" key="4">
    <source>
        <dbReference type="ARBA" id="ARBA00022695"/>
    </source>
</evidence>
<keyword evidence="3 12" id="KW-0808">Transferase</keyword>
<dbReference type="InterPro" id="IPR050219">
    <property type="entry name" value="DnaG_primase"/>
</dbReference>
<dbReference type="Pfam" id="PF10410">
    <property type="entry name" value="DnaB_bind"/>
    <property type="match status" value="1"/>
</dbReference>
<dbReference type="EC" id="2.7.7.101" evidence="12"/>
<organism evidence="17 18">
    <name type="scientific">Streptomyces telluris</name>
    <dbReference type="NCBI Taxonomy" id="2720021"/>
    <lineage>
        <taxon>Bacteria</taxon>
        <taxon>Bacillati</taxon>
        <taxon>Actinomycetota</taxon>
        <taxon>Actinomycetes</taxon>
        <taxon>Kitasatosporales</taxon>
        <taxon>Streptomycetaceae</taxon>
        <taxon>Streptomyces</taxon>
    </lineage>
</organism>
<keyword evidence="10 12" id="KW-0238">DNA-binding</keyword>
<dbReference type="SUPFAM" id="SSF57783">
    <property type="entry name" value="Zinc beta-ribbon"/>
    <property type="match status" value="1"/>
</dbReference>
<evidence type="ECO:0000256" key="10">
    <source>
        <dbReference type="ARBA" id="ARBA00023125"/>
    </source>
</evidence>
<dbReference type="CDD" id="cd03364">
    <property type="entry name" value="TOPRIM_DnaG_primases"/>
    <property type="match status" value="1"/>
</dbReference>
<dbReference type="InterPro" id="IPR036977">
    <property type="entry name" value="DNA_primase_Znf_CHC2"/>
</dbReference>
<dbReference type="FunFam" id="3.90.580.10:FF:000001">
    <property type="entry name" value="DNA primase"/>
    <property type="match status" value="1"/>
</dbReference>
<dbReference type="SUPFAM" id="SSF56731">
    <property type="entry name" value="DNA primase core"/>
    <property type="match status" value="1"/>
</dbReference>
<evidence type="ECO:0000256" key="8">
    <source>
        <dbReference type="ARBA" id="ARBA00022833"/>
    </source>
</evidence>
<dbReference type="PROSITE" id="PS50880">
    <property type="entry name" value="TOPRIM"/>
    <property type="match status" value="1"/>
</dbReference>
<evidence type="ECO:0000256" key="11">
    <source>
        <dbReference type="ARBA" id="ARBA00023163"/>
    </source>
</evidence>
<evidence type="ECO:0000256" key="3">
    <source>
        <dbReference type="ARBA" id="ARBA00022679"/>
    </source>
</evidence>
<name>A0A9X2RLV7_9ACTN</name>
<dbReference type="Pfam" id="PF08278">
    <property type="entry name" value="DnaG_DnaB_bind"/>
    <property type="match status" value="1"/>
</dbReference>
<dbReference type="GO" id="GO:0003899">
    <property type="term" value="F:DNA-directed RNA polymerase activity"/>
    <property type="evidence" value="ECO:0007669"/>
    <property type="project" value="UniProtKB-UniRule"/>
</dbReference>
<evidence type="ECO:0000256" key="12">
    <source>
        <dbReference type="HAMAP-Rule" id="MF_00974"/>
    </source>
</evidence>
<evidence type="ECO:0000256" key="14">
    <source>
        <dbReference type="PIRSR" id="PIRSR002811-1"/>
    </source>
</evidence>
<dbReference type="PANTHER" id="PTHR30313">
    <property type="entry name" value="DNA PRIMASE"/>
    <property type="match status" value="1"/>
</dbReference>
<keyword evidence="18" id="KW-1185">Reference proteome</keyword>
<dbReference type="Gene3D" id="3.40.1360.10">
    <property type="match status" value="1"/>
</dbReference>
<feature type="domain" description="Toprim" evidence="16">
    <location>
        <begin position="262"/>
        <end position="346"/>
    </location>
</feature>
<keyword evidence="5 12" id="KW-0235">DNA replication</keyword>
<dbReference type="HAMAP" id="MF_00974">
    <property type="entry name" value="DNA_primase_DnaG"/>
    <property type="match status" value="1"/>
</dbReference>
<comment type="function">
    <text evidence="12 13">RNA polymerase that catalyzes the synthesis of short RNA molecules used as primers for DNA polymerase during DNA replication.</text>
</comment>
<accession>A0A9X2RLV7</accession>
<dbReference type="Gene3D" id="3.90.580.10">
    <property type="entry name" value="Zinc finger, CHC2-type domain"/>
    <property type="match status" value="1"/>
</dbReference>
<dbReference type="GO" id="GO:0003677">
    <property type="term" value="F:DNA binding"/>
    <property type="evidence" value="ECO:0007669"/>
    <property type="project" value="UniProtKB-KW"/>
</dbReference>
<evidence type="ECO:0000256" key="13">
    <source>
        <dbReference type="PIRNR" id="PIRNR002811"/>
    </source>
</evidence>
<dbReference type="Pfam" id="PF01807">
    <property type="entry name" value="Zn_ribbon_DnaG"/>
    <property type="match status" value="1"/>
</dbReference>
<protein>
    <recommendedName>
        <fullName evidence="12 13">DNA primase</fullName>
        <ecNumber evidence="12">2.7.7.101</ecNumber>
    </recommendedName>
</protein>